<evidence type="ECO:0000313" key="2">
    <source>
        <dbReference type="Proteomes" id="UP000006034"/>
    </source>
</evidence>
<evidence type="ECO:0000313" key="1">
    <source>
        <dbReference type="EMBL" id="EFV45912.1"/>
    </source>
</evidence>
<comment type="caution">
    <text evidence="1">The sequence shown here is derived from an EMBL/GenBank/DDBJ whole genome shotgun (WGS) entry which is preliminary data.</text>
</comment>
<dbReference type="HOGENOM" id="CLU_1955348_0_0_7"/>
<reference evidence="1 2" key="2">
    <citation type="submission" date="2013-04" db="EMBL/GenBank/DDBJ databases">
        <title>The Genome Sequence of Bilophila wadsworthia 3_1_6.</title>
        <authorList>
            <consortium name="The Broad Institute Genomics Platform"/>
            <person name="Earl A."/>
            <person name="Ward D."/>
            <person name="Feldgarden M."/>
            <person name="Gevers D."/>
            <person name="Sibley C."/>
            <person name="Strauss J."/>
            <person name="Allen-Vercoe E."/>
            <person name="Walker B."/>
            <person name="Young S."/>
            <person name="Zeng Q."/>
            <person name="Gargeya S."/>
            <person name="Fitzgerald M."/>
            <person name="Haas B."/>
            <person name="Abouelleil A."/>
            <person name="Allen A.W."/>
            <person name="Alvarado L."/>
            <person name="Arachchi H.M."/>
            <person name="Berlin A.M."/>
            <person name="Chapman S.B."/>
            <person name="Gainer-Dewar J."/>
            <person name="Goldberg J."/>
            <person name="Griggs A."/>
            <person name="Gujja S."/>
            <person name="Hansen M."/>
            <person name="Howarth C."/>
            <person name="Imamovic A."/>
            <person name="Ireland A."/>
            <person name="Larimer J."/>
            <person name="McCowan C."/>
            <person name="Murphy C."/>
            <person name="Pearson M."/>
            <person name="Poon T.W."/>
            <person name="Priest M."/>
            <person name="Roberts A."/>
            <person name="Saif S."/>
            <person name="Shea T."/>
            <person name="Sisk P."/>
            <person name="Sykes S."/>
            <person name="Wortman J."/>
            <person name="Nusbaum C."/>
            <person name="Birren B."/>
        </authorList>
    </citation>
    <scope>NUCLEOTIDE SEQUENCE [LARGE SCALE GENOMIC DNA]</scope>
    <source>
        <strain evidence="1 2">3_1_6</strain>
    </source>
</reference>
<protein>
    <submittedName>
        <fullName evidence="1">Uncharacterized protein</fullName>
    </submittedName>
</protein>
<dbReference type="EMBL" id="ADCP02000002">
    <property type="protein sequence ID" value="EFV45912.1"/>
    <property type="molecule type" value="Genomic_DNA"/>
</dbReference>
<name>E5Y249_BILW3</name>
<accession>E5Y249</accession>
<dbReference type="AlphaFoldDB" id="E5Y249"/>
<reference evidence="1 2" key="1">
    <citation type="submission" date="2010-10" db="EMBL/GenBank/DDBJ databases">
        <authorList>
            <consortium name="The Broad Institute Genome Sequencing Platform"/>
            <person name="Ward D."/>
            <person name="Earl A."/>
            <person name="Feldgarden M."/>
            <person name="Young S.K."/>
            <person name="Gargeya S."/>
            <person name="Zeng Q."/>
            <person name="Alvarado L."/>
            <person name="Berlin A."/>
            <person name="Bochicchio J."/>
            <person name="Chapman S.B."/>
            <person name="Chen Z."/>
            <person name="Freedman E."/>
            <person name="Gellesch M."/>
            <person name="Goldberg J."/>
            <person name="Griggs A."/>
            <person name="Gujja S."/>
            <person name="Heilman E."/>
            <person name="Heiman D."/>
            <person name="Howarth C."/>
            <person name="Mehta T."/>
            <person name="Neiman D."/>
            <person name="Pearson M."/>
            <person name="Roberts A."/>
            <person name="Saif S."/>
            <person name="Shea T."/>
            <person name="Shenoy N."/>
            <person name="Sisk P."/>
            <person name="Stolte C."/>
            <person name="Sykes S."/>
            <person name="White J."/>
            <person name="Yandava C."/>
            <person name="Allen-Vercoe E."/>
            <person name="Sibley C."/>
            <person name="Ambrose C.E."/>
            <person name="Strauss J."/>
            <person name="Daigneault M."/>
            <person name="Haas B."/>
            <person name="Nusbaum C."/>
            <person name="Birren B."/>
        </authorList>
    </citation>
    <scope>NUCLEOTIDE SEQUENCE [LARGE SCALE GENOMIC DNA]</scope>
    <source>
        <strain evidence="1 2">3_1_6</strain>
    </source>
</reference>
<dbReference type="Proteomes" id="UP000006034">
    <property type="component" value="Unassembled WGS sequence"/>
</dbReference>
<keyword evidence="2" id="KW-1185">Reference proteome</keyword>
<dbReference type="STRING" id="563192.HMPREF0179_00259"/>
<organism evidence="1 2">
    <name type="scientific">Bilophila wadsworthia (strain 3_1_6)</name>
    <dbReference type="NCBI Taxonomy" id="563192"/>
    <lineage>
        <taxon>Bacteria</taxon>
        <taxon>Pseudomonadati</taxon>
        <taxon>Thermodesulfobacteriota</taxon>
        <taxon>Desulfovibrionia</taxon>
        <taxon>Desulfovibrionales</taxon>
        <taxon>Desulfovibrionaceae</taxon>
        <taxon>Bilophila</taxon>
    </lineage>
</organism>
<gene>
    <name evidence="1" type="ORF">HMPREF0179_00259</name>
</gene>
<proteinExistence type="predicted"/>
<dbReference type="RefSeq" id="WP_005024363.1">
    <property type="nucleotide sequence ID" value="NZ_KE150239.1"/>
</dbReference>
<sequence>MKFVDDATAKDTAFIKCFPDDSGVYARVLTETELDILRIKSRTFNSNEKRTPELMDRRFKILHLQRALSGWEGLEFEDGSPIPFSKEMIKELWEVNPNLMGIIYSCVSSELSFVKAAEEKNSVTGADA</sequence>
<dbReference type="GeneID" id="78086953"/>